<sequence>MSKFSALDHSPPAETFVDGMGLGTSVDGISGGMPASAIDPATITSQKVVDKDTGTKYSLRFIENLRDLDVSEVFSANASITFAGGDVAASVNTAFDFSHSHASTGHSILIFLECEKYGPSTRMGIGAKLTEEAKSLINDYPVFRKQYGDYYVYEISQEARFIAVWKCTSQSESTLIKFKSSIDVNVATQGSGKLEAQLNSAAKESNVSMEIQYNILGDMGSAHINLSAGVTENLALFNDNCTPVPGTVLLRHYSNIEPKIPTSIPMDPDLFVRTRKAFNDIRLAMLLNSTLPSDDSSRIKRHSKIEDVFHDIYSKRSNCSTNPEDLESALDHLAGLLDELHQILTRHELIKSLQTRSYDDVLKGHHIDFKDDTADWVRSQENIGTFSIGMTDPSAEDIKKYGIEHVSKGSGMDTRQEYAFLTQVWGSLGFPGGSGVHGTVIGFNVISHRLDGSNGWWGIVPKTAPLGKKDLAVSVQSEGTKGMHWSLEVWYIPTHLYNV</sequence>
<dbReference type="AlphaFoldDB" id="A0AAD4LC08"/>
<accession>A0AAD4LC08</accession>
<dbReference type="EMBL" id="JAKELL010000048">
    <property type="protein sequence ID" value="KAH8987322.1"/>
    <property type="molecule type" value="Genomic_DNA"/>
</dbReference>
<reference evidence="1" key="1">
    <citation type="submission" date="2022-01" db="EMBL/GenBank/DDBJ databases">
        <title>Comparative genomics reveals a dynamic genome evolution in the ectomycorrhizal milk-cap (Lactarius) mushrooms.</title>
        <authorList>
            <consortium name="DOE Joint Genome Institute"/>
            <person name="Lebreton A."/>
            <person name="Tang N."/>
            <person name="Kuo A."/>
            <person name="LaButti K."/>
            <person name="Drula E."/>
            <person name="Barry K."/>
            <person name="Clum A."/>
            <person name="Lipzen A."/>
            <person name="Mousain D."/>
            <person name="Ng V."/>
            <person name="Wang R."/>
            <person name="Wang X."/>
            <person name="Dai Y."/>
            <person name="Henrissat B."/>
            <person name="Grigoriev I.V."/>
            <person name="Guerin-Laguette A."/>
            <person name="Yu F."/>
            <person name="Martin F.M."/>
        </authorList>
    </citation>
    <scope>NUCLEOTIDE SEQUENCE</scope>
    <source>
        <strain evidence="1">QP</strain>
    </source>
</reference>
<gene>
    <name evidence="1" type="ORF">EDB92DRAFT_1817998</name>
</gene>
<protein>
    <submittedName>
        <fullName evidence="1">Uncharacterized protein</fullName>
    </submittedName>
</protein>
<comment type="caution">
    <text evidence="1">The sequence shown here is derived from an EMBL/GenBank/DDBJ whole genome shotgun (WGS) entry which is preliminary data.</text>
</comment>
<evidence type="ECO:0000313" key="1">
    <source>
        <dbReference type="EMBL" id="KAH8987322.1"/>
    </source>
</evidence>
<organism evidence="1 2">
    <name type="scientific">Lactarius akahatsu</name>
    <dbReference type="NCBI Taxonomy" id="416441"/>
    <lineage>
        <taxon>Eukaryota</taxon>
        <taxon>Fungi</taxon>
        <taxon>Dikarya</taxon>
        <taxon>Basidiomycota</taxon>
        <taxon>Agaricomycotina</taxon>
        <taxon>Agaricomycetes</taxon>
        <taxon>Russulales</taxon>
        <taxon>Russulaceae</taxon>
        <taxon>Lactarius</taxon>
    </lineage>
</organism>
<keyword evidence="2" id="KW-1185">Reference proteome</keyword>
<proteinExistence type="predicted"/>
<name>A0AAD4LC08_9AGAM</name>
<dbReference type="Proteomes" id="UP001201163">
    <property type="component" value="Unassembled WGS sequence"/>
</dbReference>
<evidence type="ECO:0000313" key="2">
    <source>
        <dbReference type="Proteomes" id="UP001201163"/>
    </source>
</evidence>